<dbReference type="InterPro" id="IPR036890">
    <property type="entry name" value="HATPase_C_sf"/>
</dbReference>
<dbReference type="EMBL" id="JACOPH010000007">
    <property type="protein sequence ID" value="MBC5714444.1"/>
    <property type="molecule type" value="Genomic_DNA"/>
</dbReference>
<organism evidence="2 3">
    <name type="scientific">Roseburia zhanii</name>
    <dbReference type="NCBI Taxonomy" id="2763064"/>
    <lineage>
        <taxon>Bacteria</taxon>
        <taxon>Bacillati</taxon>
        <taxon>Bacillota</taxon>
        <taxon>Clostridia</taxon>
        <taxon>Lachnospirales</taxon>
        <taxon>Lachnospiraceae</taxon>
        <taxon>Roseburia</taxon>
    </lineage>
</organism>
<keyword evidence="3" id="KW-1185">Reference proteome</keyword>
<comment type="caution">
    <text evidence="2">The sequence shown here is derived from an EMBL/GenBank/DDBJ whole genome shotgun (WGS) entry which is preliminary data.</text>
</comment>
<accession>A0A923RVP1</accession>
<dbReference type="Proteomes" id="UP000606720">
    <property type="component" value="Unassembled WGS sequence"/>
</dbReference>
<name>A0A923RVP1_9FIRM</name>
<dbReference type="AlphaFoldDB" id="A0A923RVP1"/>
<feature type="domain" description="Sensor histidine kinase NatK-like C-terminal" evidence="1">
    <location>
        <begin position="13"/>
        <end position="112"/>
    </location>
</feature>
<reference evidence="2" key="1">
    <citation type="submission" date="2020-08" db="EMBL/GenBank/DDBJ databases">
        <title>Genome public.</title>
        <authorList>
            <person name="Liu C."/>
            <person name="Sun Q."/>
        </authorList>
    </citation>
    <scope>NUCLEOTIDE SEQUENCE</scope>
    <source>
        <strain evidence="2">BX1005</strain>
    </source>
</reference>
<sequence length="116" mass="13021">MGQCTKKPVLSEVEFCTVFSNMIQNAVEEVKRQQEKKKYIKVKIKQGNQYLSITVKNSSKLLWDKKEKDLTTVKKDKKNHGIGIGNIIETAEKNGGSFELTGDGTEVTAILLLPYS</sequence>
<dbReference type="Pfam" id="PF14501">
    <property type="entry name" value="HATPase_c_5"/>
    <property type="match status" value="1"/>
</dbReference>
<dbReference type="Gene3D" id="3.30.565.10">
    <property type="entry name" value="Histidine kinase-like ATPase, C-terminal domain"/>
    <property type="match status" value="1"/>
</dbReference>
<gene>
    <name evidence="2" type="ORF">H8S17_09515</name>
</gene>
<evidence type="ECO:0000313" key="2">
    <source>
        <dbReference type="EMBL" id="MBC5714444.1"/>
    </source>
</evidence>
<evidence type="ECO:0000313" key="3">
    <source>
        <dbReference type="Proteomes" id="UP000606720"/>
    </source>
</evidence>
<dbReference type="InterPro" id="IPR032834">
    <property type="entry name" value="NatK-like_C"/>
</dbReference>
<dbReference type="RefSeq" id="WP_186867142.1">
    <property type="nucleotide sequence ID" value="NZ_JACOPH010000007.1"/>
</dbReference>
<proteinExistence type="predicted"/>
<protein>
    <submittedName>
        <fullName evidence="2">GHKL domain-containing protein</fullName>
    </submittedName>
</protein>
<dbReference type="SUPFAM" id="SSF55874">
    <property type="entry name" value="ATPase domain of HSP90 chaperone/DNA topoisomerase II/histidine kinase"/>
    <property type="match status" value="1"/>
</dbReference>
<evidence type="ECO:0000259" key="1">
    <source>
        <dbReference type="Pfam" id="PF14501"/>
    </source>
</evidence>